<organism evidence="1 2">
    <name type="scientific">Synechococcus phage S-H38</name>
    <dbReference type="NCBI Taxonomy" id="2783673"/>
    <lineage>
        <taxon>Viruses</taxon>
        <taxon>Duplodnaviria</taxon>
        <taxon>Heunggongvirae</taxon>
        <taxon>Uroviricota</taxon>
        <taxon>Caudoviricetes</taxon>
        <taxon>Pantevenvirales</taxon>
        <taxon>Kyanoviridae</taxon>
        <taxon>Yellowseavirus</taxon>
        <taxon>Yellowseavirus thirtyeight</taxon>
    </lineage>
</organism>
<dbReference type="InterPro" id="IPR042071">
    <property type="entry name" value="Trans_coact_sf"/>
</dbReference>
<proteinExistence type="predicted"/>
<sequence>MNSQRFSEAIEHTVKQSNGMITYIDAIVAYCEDNNIEVESVPKLLSKPLKEKIKYQAQSLNLVKRTSRGILPL</sequence>
<dbReference type="RefSeq" id="YP_010670372.1">
    <property type="nucleotide sequence ID" value="NC_070964.1"/>
</dbReference>
<accession>A0A873WJR4</accession>
<evidence type="ECO:0000313" key="2">
    <source>
        <dbReference type="Proteomes" id="UP000663144"/>
    </source>
</evidence>
<dbReference type="Pfam" id="PF16805">
    <property type="entry name" value="Trans_coact"/>
    <property type="match status" value="1"/>
</dbReference>
<evidence type="ECO:0000313" key="1">
    <source>
        <dbReference type="EMBL" id="QPB07881.1"/>
    </source>
</evidence>
<dbReference type="KEGG" id="vg:77946577"/>
<dbReference type="Gene3D" id="1.10.10.2850">
    <property type="entry name" value="Phage late-transcription coactivator-like"/>
    <property type="match status" value="1"/>
</dbReference>
<dbReference type="InterPro" id="IPR031836">
    <property type="entry name" value="Trans_coact"/>
</dbReference>
<protein>
    <submittedName>
        <fullName evidence="1">Late promoter transcription protein</fullName>
    </submittedName>
</protein>
<reference evidence="1" key="1">
    <citation type="submission" date="2020-10" db="EMBL/GenBank/DDBJ databases">
        <title>The Isolation and Genome Sequence of a Novel Cyanophage S-H38 from the Yellow Sea, China.</title>
        <authorList>
            <person name="Jiang T."/>
        </authorList>
    </citation>
    <scope>NUCLEOTIDE SEQUENCE</scope>
</reference>
<dbReference type="EMBL" id="MW117965">
    <property type="protein sequence ID" value="QPB07881.1"/>
    <property type="molecule type" value="Genomic_DNA"/>
</dbReference>
<keyword evidence="2" id="KW-1185">Reference proteome</keyword>
<dbReference type="GeneID" id="77946577"/>
<name>A0A873WJR4_9CAUD</name>
<dbReference type="Proteomes" id="UP000663144">
    <property type="component" value="Segment"/>
</dbReference>